<dbReference type="Gene3D" id="2.10.70.10">
    <property type="entry name" value="Complement Module, domain 1"/>
    <property type="match status" value="1"/>
</dbReference>
<name>A0ABU4AK95_9HYPH</name>
<accession>A0ABU4AK95</accession>
<evidence type="ECO:0000313" key="2">
    <source>
        <dbReference type="Proteomes" id="UP001185659"/>
    </source>
</evidence>
<protein>
    <submittedName>
        <fullName evidence="1">Hemin uptake protein HemP</fullName>
    </submittedName>
</protein>
<reference evidence="1 2" key="1">
    <citation type="submission" date="2023-10" db="EMBL/GenBank/DDBJ databases">
        <authorList>
            <person name="Venkata Ramana C."/>
            <person name="Sasikala C."/>
            <person name="Dhurka M."/>
        </authorList>
    </citation>
    <scope>NUCLEOTIDE SEQUENCE [LARGE SCALE GENOMIC DNA]</scope>
    <source>
        <strain evidence="1 2">KCTC 32151</strain>
    </source>
</reference>
<dbReference type="Proteomes" id="UP001185659">
    <property type="component" value="Unassembled WGS sequence"/>
</dbReference>
<gene>
    <name evidence="1" type="primary">hemP</name>
    <name evidence="1" type="ORF">R2G56_10200</name>
</gene>
<evidence type="ECO:0000313" key="1">
    <source>
        <dbReference type="EMBL" id="MDV6226654.1"/>
    </source>
</evidence>
<proteinExistence type="predicted"/>
<dbReference type="InterPro" id="IPR019600">
    <property type="entry name" value="Hemin_uptake_protein_HemP"/>
</dbReference>
<dbReference type="Pfam" id="PF10636">
    <property type="entry name" value="hemP"/>
    <property type="match status" value="1"/>
</dbReference>
<sequence length="52" mass="5913">MQHLAARHGTVTPDRTISSVDLFGGRREIGIEHHGAYYRLKITRQGKLILNK</sequence>
<dbReference type="EMBL" id="JAWLIP010000004">
    <property type="protein sequence ID" value="MDV6226654.1"/>
    <property type="molecule type" value="Genomic_DNA"/>
</dbReference>
<dbReference type="RefSeq" id="WP_222473968.1">
    <property type="nucleotide sequence ID" value="NZ_CP177239.1"/>
</dbReference>
<keyword evidence="2" id="KW-1185">Reference proteome</keyword>
<organism evidence="1 2">
    <name type="scientific">Nitratireductor aquimarinus</name>
    <dbReference type="NCBI Taxonomy" id="889300"/>
    <lineage>
        <taxon>Bacteria</taxon>
        <taxon>Pseudomonadati</taxon>
        <taxon>Pseudomonadota</taxon>
        <taxon>Alphaproteobacteria</taxon>
        <taxon>Hyphomicrobiales</taxon>
        <taxon>Phyllobacteriaceae</taxon>
        <taxon>Nitratireductor</taxon>
    </lineage>
</organism>
<comment type="caution">
    <text evidence="1">The sequence shown here is derived from an EMBL/GenBank/DDBJ whole genome shotgun (WGS) entry which is preliminary data.</text>
</comment>